<reference evidence="2 3" key="1">
    <citation type="submission" date="2023-05" db="EMBL/GenBank/DDBJ databases">
        <title>Microbacterium dauci sp.nov., Isolated from Carrot Rhizosphere Soil.</title>
        <authorList>
            <person name="Xiao Z."/>
            <person name="Zheng J."/>
        </authorList>
    </citation>
    <scope>NUCLEOTIDE SEQUENCE [LARGE SCALE GENOMIC DNA]</scope>
    <source>
        <strain evidence="2 3">LX3-4</strain>
    </source>
</reference>
<comment type="caution">
    <text evidence="2">The sequence shown here is derived from an EMBL/GenBank/DDBJ whole genome shotgun (WGS) entry which is preliminary data.</text>
</comment>
<organism evidence="2 3">
    <name type="scientific">Microbacterium dauci</name>
    <dbReference type="NCBI Taxonomy" id="3048008"/>
    <lineage>
        <taxon>Bacteria</taxon>
        <taxon>Bacillati</taxon>
        <taxon>Actinomycetota</taxon>
        <taxon>Actinomycetes</taxon>
        <taxon>Micrococcales</taxon>
        <taxon>Microbacteriaceae</taxon>
        <taxon>Microbacterium</taxon>
    </lineage>
</organism>
<proteinExistence type="predicted"/>
<dbReference type="EMBL" id="JASJND010000007">
    <property type="protein sequence ID" value="MDJ1115385.1"/>
    <property type="molecule type" value="Genomic_DNA"/>
</dbReference>
<evidence type="ECO:0000313" key="2">
    <source>
        <dbReference type="EMBL" id="MDJ1115385.1"/>
    </source>
</evidence>
<name>A0ABT6ZGW9_9MICO</name>
<evidence type="ECO:0008006" key="4">
    <source>
        <dbReference type="Google" id="ProtNLM"/>
    </source>
</evidence>
<feature type="region of interest" description="Disordered" evidence="1">
    <location>
        <begin position="62"/>
        <end position="85"/>
    </location>
</feature>
<sequence length="401" mass="42178">MASVHEIGIAANTREFDEGIRSGVVKPLGDAEEAFTDLATAAGRASQDGARSLDKLEDELRDVQKASKRADDSMRDLGDGGKRGFDRVKGGASELSQEMGQNLGEAVSSFRGDMSDLGQVGQDTLGGLAATLAGAGPAGLVGAAALAAGAVGLGAVTASLQEADEKQQALAESAAEWASAYQESAGKIVSASHVVAEVQDIATNEERYKQAKQNATDWGTDVATAMRAMAGDATALEVATSSLNDKQREWGEVLRETSTGSGMSYDKSTMTAEQRELGQEIARGTEALGLQSEAMRLGKEQAENASRALYDYATSAGTATDKTDDLGNTIYKLPDGKEIVIDADAKTAHEDLDALEQRELAEKTVTVRTVVDDSDWRNYTPAAKNGTIRARVHGANGRLWE</sequence>
<keyword evidence="3" id="KW-1185">Reference proteome</keyword>
<evidence type="ECO:0000313" key="3">
    <source>
        <dbReference type="Proteomes" id="UP001321481"/>
    </source>
</evidence>
<evidence type="ECO:0000256" key="1">
    <source>
        <dbReference type="SAM" id="MobiDB-lite"/>
    </source>
</evidence>
<dbReference type="RefSeq" id="WP_283717063.1">
    <property type="nucleotide sequence ID" value="NZ_JASJND010000007.1"/>
</dbReference>
<protein>
    <recommendedName>
        <fullName evidence="4">Proteins of 100 residues with WXG</fullName>
    </recommendedName>
</protein>
<gene>
    <name evidence="2" type="ORF">QNI14_13105</name>
</gene>
<accession>A0ABT6ZGW9</accession>
<dbReference type="Proteomes" id="UP001321481">
    <property type="component" value="Unassembled WGS sequence"/>
</dbReference>